<dbReference type="EMBL" id="CPYI01000010">
    <property type="protein sequence ID" value="CNE93929.1"/>
    <property type="molecule type" value="Genomic_DNA"/>
</dbReference>
<dbReference type="AlphaFoldDB" id="A0A0T9LGV7"/>
<name>A0A0T9LGV7_YERKR</name>
<sequence length="53" mass="5556">MSVGYWIVKGDKTSCGGIVHQDMAERTFANNPVAVNGSQVSCGKHPGSYSGAR</sequence>
<proteinExistence type="predicted"/>
<evidence type="ECO:0000313" key="1">
    <source>
        <dbReference type="EMBL" id="CNE93929.1"/>
    </source>
</evidence>
<dbReference type="Proteomes" id="UP000045824">
    <property type="component" value="Unassembled WGS sequence"/>
</dbReference>
<dbReference type="RefSeq" id="WP_230676063.1">
    <property type="nucleotide sequence ID" value="NZ_CABHXR010000019.1"/>
</dbReference>
<accession>A0A0T9LGV7</accession>
<reference evidence="1 2" key="1">
    <citation type="submission" date="2015-03" db="EMBL/GenBank/DDBJ databases">
        <authorList>
            <person name="Murphy D."/>
        </authorList>
    </citation>
    <scope>NUCLEOTIDE SEQUENCE [LARGE SCALE GENOMIC DNA]</scope>
    <source>
        <strain evidence="1 2">FCF326</strain>
    </source>
</reference>
<evidence type="ECO:0000313" key="2">
    <source>
        <dbReference type="Proteomes" id="UP000045824"/>
    </source>
</evidence>
<protein>
    <submittedName>
        <fullName evidence="1">PAAR/S-type pyocin domain-containing protein</fullName>
    </submittedName>
</protein>
<gene>
    <name evidence="1" type="ORF">ERS008491_02655</name>
</gene>
<organism evidence="1 2">
    <name type="scientific">Yersinia kristensenii</name>
    <dbReference type="NCBI Taxonomy" id="28152"/>
    <lineage>
        <taxon>Bacteria</taxon>
        <taxon>Pseudomonadati</taxon>
        <taxon>Pseudomonadota</taxon>
        <taxon>Gammaproteobacteria</taxon>
        <taxon>Enterobacterales</taxon>
        <taxon>Yersiniaceae</taxon>
        <taxon>Yersinia</taxon>
    </lineage>
</organism>